<dbReference type="Proteomes" id="UP001180081">
    <property type="component" value="Unassembled WGS sequence"/>
</dbReference>
<gene>
    <name evidence="2" type="ORF">QWZ03_13225</name>
</gene>
<dbReference type="EMBL" id="JAUFPU010000011">
    <property type="protein sequence ID" value="MDN3577734.1"/>
    <property type="molecule type" value="Genomic_DNA"/>
</dbReference>
<evidence type="ECO:0000256" key="1">
    <source>
        <dbReference type="SAM" id="SignalP"/>
    </source>
</evidence>
<comment type="caution">
    <text evidence="2">The sequence shown here is derived from an EMBL/GenBank/DDBJ whole genome shotgun (WGS) entry which is preliminary data.</text>
</comment>
<keyword evidence="1" id="KW-0732">Signal</keyword>
<proteinExistence type="predicted"/>
<feature type="chain" id="PRO_5046076981" evidence="1">
    <location>
        <begin position="33"/>
        <end position="1042"/>
    </location>
</feature>
<protein>
    <submittedName>
        <fullName evidence="2">Ig-like domain-containing protein</fullName>
    </submittedName>
</protein>
<organism evidence="2 3">
    <name type="scientific">Chitinimonas viridis</name>
    <dbReference type="NCBI Taxonomy" id="664880"/>
    <lineage>
        <taxon>Bacteria</taxon>
        <taxon>Pseudomonadati</taxon>
        <taxon>Pseudomonadota</taxon>
        <taxon>Betaproteobacteria</taxon>
        <taxon>Neisseriales</taxon>
        <taxon>Chitinibacteraceae</taxon>
        <taxon>Chitinimonas</taxon>
    </lineage>
</organism>
<evidence type="ECO:0000313" key="2">
    <source>
        <dbReference type="EMBL" id="MDN3577734.1"/>
    </source>
</evidence>
<keyword evidence="3" id="KW-1185">Reference proteome</keyword>
<feature type="non-terminal residue" evidence="2">
    <location>
        <position position="1042"/>
    </location>
</feature>
<reference evidence="2" key="2">
    <citation type="submission" date="2023-06" db="EMBL/GenBank/DDBJ databases">
        <authorList>
            <person name="Lucena T."/>
            <person name="Sun Q."/>
        </authorList>
    </citation>
    <scope>NUCLEOTIDE SEQUENCE</scope>
    <source>
        <strain evidence="2">CECT 7703</strain>
    </source>
</reference>
<feature type="signal peptide" evidence="1">
    <location>
        <begin position="1"/>
        <end position="32"/>
    </location>
</feature>
<dbReference type="InterPro" id="IPR013783">
    <property type="entry name" value="Ig-like_fold"/>
</dbReference>
<sequence length="1042" mass="107651">MPYAYVKGLRALRAGLAIASATVFAITSPAWAGVTASLSSNGSTHLPPANIKLTAATSGSSTVKQVDFYIDGAAQPHFSDTTAPYVLEFSGIGAGRYTAHAIARAHDGSTHTSNTVTVTVNTPPSVTHSASNPRITNLPATQVITAAFTDPDPGSSIKSVQFYMYSPGSSVATLLGNGTKSGSNYTYNLGSWMPSKAGYYRFFAIATDNYDGVTDWTASGDSSAWVEVINIKPSFGTITASPSSATVTPGKSATLTINSTAQDTGGWIERIELFVAKDGAAYGSTPAHTAYGTGSASLGFSYAYPASVGSYRFKLRARDNLGETTESSEATATVSQGIQATVKIIPPTGSFNYPGSIIVGADADGGTAGTISRVDFLLDTGTPVSDYSSPYSVDFSNIAAGTHTLTAKAYVGQTLVDDDVFPFTIYGVKPGISLTTPQHGETYAPGSTVVLKANANGGGLTIQRVEFYQGTTLLGSDTSDPYEYNWVNFPAGTHQISAKVIVAGDSSQSGAITVRGAVPDSVTLTAPASGLSISKLPHLLQLTAKTTGSGIGSVIFRAKPSSGGELTLATVNGSGPDFSKTVEFNQPSLEVYQIYAVSMSGANGTGSVVKTSTESNFRVINAPPIISTYQVGPNPAVIGSDGTAKVTITAIAQDDNGYVAKLEFWIDNGSGYTLERTVTGAADRKPVGFAHELIASAGTYRVQVKAIDNHGIETKTTETIVTVGNSIIEGEVTGLQLQDGKVLLRGWACEQGNPNPISIRAHKHSADSPAIGTVVANLSSPERSSVCRTSGVGHGFELDITDANNSGKAPLLVYGLPSASGSPKALTCAGSHCYLPGTLNIGFTTPEDNARISAGSLGADLFLRARITGKDAGTVIDKVEFSVDGQILDGLLDNEADTYVARKTGALARPEPYQLTATVRLKDQGLPIHAAPRKVYVDAGGSNVNISVANPLSGSQYTQGTTITLQAKLGSGTASIGKVNFYGGSTGNTFLGTTTSISNSVDGSRIASWNWTNAPLGSHQIVAKAYLGMTTTTAVGTSSTPG</sequence>
<reference evidence="2" key="1">
    <citation type="journal article" date="2014" name="Int. J. Syst. Evol. Microbiol.">
        <title>Complete genome of a new Firmicutes species belonging to the dominant human colonic microbiota ('Ruminococcus bicirculans') reveals two chromosomes and a selective capacity to utilize plant glucans.</title>
        <authorList>
            <consortium name="NISC Comparative Sequencing Program"/>
            <person name="Wegmann U."/>
            <person name="Louis P."/>
            <person name="Goesmann A."/>
            <person name="Henrissat B."/>
            <person name="Duncan S.H."/>
            <person name="Flint H.J."/>
        </authorList>
    </citation>
    <scope>NUCLEOTIDE SEQUENCE</scope>
    <source>
        <strain evidence="2">CECT 7703</strain>
    </source>
</reference>
<name>A0ABT8B648_9NEIS</name>
<dbReference type="Gene3D" id="2.60.40.10">
    <property type="entry name" value="Immunoglobulins"/>
    <property type="match status" value="6"/>
</dbReference>
<accession>A0ABT8B648</accession>
<dbReference type="Pfam" id="PF17957">
    <property type="entry name" value="Big_7"/>
    <property type="match status" value="3"/>
</dbReference>
<evidence type="ECO:0000313" key="3">
    <source>
        <dbReference type="Proteomes" id="UP001180081"/>
    </source>
</evidence>
<dbReference type="RefSeq" id="WP_290333152.1">
    <property type="nucleotide sequence ID" value="NZ_JAUFPU010000011.1"/>
</dbReference>